<sequence length="182" mass="19422">MNDAKDDLSRPPNQQGISESENVGDGSNDEARNLAAEPGTNKEKLTGAIQQTIMPALVAMTTGLENLEASQADLATTLERLSAELDLVEELTSQTRRPSTTGSYASPMQTQATTSRDSPNDTISGTLSPAGAQVQQPSVVEAAAMLKEAKIRVYRINNTLRGIRSRLDHVSTLAQVKLAKDS</sequence>
<evidence type="ECO:0000313" key="2">
    <source>
        <dbReference type="Proteomes" id="UP001145114"/>
    </source>
</evidence>
<accession>A0ACC1HG30</accession>
<organism evidence="1 2">
    <name type="scientific">Spiromyces aspiralis</name>
    <dbReference type="NCBI Taxonomy" id="68401"/>
    <lineage>
        <taxon>Eukaryota</taxon>
        <taxon>Fungi</taxon>
        <taxon>Fungi incertae sedis</taxon>
        <taxon>Zoopagomycota</taxon>
        <taxon>Kickxellomycotina</taxon>
        <taxon>Kickxellomycetes</taxon>
        <taxon>Kickxellales</taxon>
        <taxon>Kickxellaceae</taxon>
        <taxon>Spiromyces</taxon>
    </lineage>
</organism>
<evidence type="ECO:0000313" key="1">
    <source>
        <dbReference type="EMBL" id="KAJ1675523.1"/>
    </source>
</evidence>
<gene>
    <name evidence="1" type="ORF">EV182_001096</name>
</gene>
<dbReference type="EMBL" id="JAMZIH010005267">
    <property type="protein sequence ID" value="KAJ1675523.1"/>
    <property type="molecule type" value="Genomic_DNA"/>
</dbReference>
<reference evidence="1" key="1">
    <citation type="submission" date="2022-06" db="EMBL/GenBank/DDBJ databases">
        <title>Phylogenomic reconstructions and comparative analyses of Kickxellomycotina fungi.</title>
        <authorList>
            <person name="Reynolds N.K."/>
            <person name="Stajich J.E."/>
            <person name="Barry K."/>
            <person name="Grigoriev I.V."/>
            <person name="Crous P."/>
            <person name="Smith M.E."/>
        </authorList>
    </citation>
    <scope>NUCLEOTIDE SEQUENCE</scope>
    <source>
        <strain evidence="1">RSA 2271</strain>
    </source>
</reference>
<protein>
    <submittedName>
        <fullName evidence="1">Uncharacterized protein</fullName>
    </submittedName>
</protein>
<keyword evidence="2" id="KW-1185">Reference proteome</keyword>
<comment type="caution">
    <text evidence="1">The sequence shown here is derived from an EMBL/GenBank/DDBJ whole genome shotgun (WGS) entry which is preliminary data.</text>
</comment>
<dbReference type="Proteomes" id="UP001145114">
    <property type="component" value="Unassembled WGS sequence"/>
</dbReference>
<name>A0ACC1HG30_9FUNG</name>
<proteinExistence type="predicted"/>